<protein>
    <submittedName>
        <fullName evidence="1">Uncharacterized protein</fullName>
    </submittedName>
</protein>
<evidence type="ECO:0000313" key="1">
    <source>
        <dbReference type="EMBL" id="JAI03421.1"/>
    </source>
</evidence>
<sequence>MRELLACASSLMDTLPLCLMKFATALSSSGVMKMNFPLSSITPVSEPSAIRSCNLEMASCVRNPKWDARSSSRTTLESFTY</sequence>
<proteinExistence type="predicted"/>
<accession>A0A0E9XNK3</accession>
<dbReference type="EMBL" id="GBXM01005157">
    <property type="protein sequence ID" value="JAI03421.1"/>
    <property type="molecule type" value="Transcribed_RNA"/>
</dbReference>
<reference evidence="1" key="2">
    <citation type="journal article" date="2015" name="Fish Shellfish Immunol.">
        <title>Early steps in the European eel (Anguilla anguilla)-Vibrio vulnificus interaction in the gills: Role of the RtxA13 toxin.</title>
        <authorList>
            <person name="Callol A."/>
            <person name="Pajuelo D."/>
            <person name="Ebbesson L."/>
            <person name="Teles M."/>
            <person name="MacKenzie S."/>
            <person name="Amaro C."/>
        </authorList>
    </citation>
    <scope>NUCLEOTIDE SEQUENCE</scope>
</reference>
<name>A0A0E9XNK3_ANGAN</name>
<organism evidence="1">
    <name type="scientific">Anguilla anguilla</name>
    <name type="common">European freshwater eel</name>
    <name type="synonym">Muraena anguilla</name>
    <dbReference type="NCBI Taxonomy" id="7936"/>
    <lineage>
        <taxon>Eukaryota</taxon>
        <taxon>Metazoa</taxon>
        <taxon>Chordata</taxon>
        <taxon>Craniata</taxon>
        <taxon>Vertebrata</taxon>
        <taxon>Euteleostomi</taxon>
        <taxon>Actinopterygii</taxon>
        <taxon>Neopterygii</taxon>
        <taxon>Teleostei</taxon>
        <taxon>Anguilliformes</taxon>
        <taxon>Anguillidae</taxon>
        <taxon>Anguilla</taxon>
    </lineage>
</organism>
<reference evidence="1" key="1">
    <citation type="submission" date="2014-11" db="EMBL/GenBank/DDBJ databases">
        <authorList>
            <person name="Amaro Gonzalez C."/>
        </authorList>
    </citation>
    <scope>NUCLEOTIDE SEQUENCE</scope>
</reference>
<dbReference type="AlphaFoldDB" id="A0A0E9XNK3"/>